<reference evidence="2 3" key="1">
    <citation type="submission" date="2019-03" db="EMBL/GenBank/DDBJ databases">
        <title>First draft genome of Liparis tanakae, snailfish: a comprehensive survey of snailfish specific genes.</title>
        <authorList>
            <person name="Kim W."/>
            <person name="Song I."/>
            <person name="Jeong J.-H."/>
            <person name="Kim D."/>
            <person name="Kim S."/>
            <person name="Ryu S."/>
            <person name="Song J.Y."/>
            <person name="Lee S.K."/>
        </authorList>
    </citation>
    <scope>NUCLEOTIDE SEQUENCE [LARGE SCALE GENOMIC DNA]</scope>
    <source>
        <tissue evidence="2">Muscle</tissue>
    </source>
</reference>
<evidence type="ECO:0000313" key="3">
    <source>
        <dbReference type="Proteomes" id="UP000314294"/>
    </source>
</evidence>
<evidence type="ECO:0000256" key="1">
    <source>
        <dbReference type="SAM" id="MobiDB-lite"/>
    </source>
</evidence>
<gene>
    <name evidence="2" type="ORF">EYF80_026540</name>
</gene>
<sequence>MASEEGTGDDPATCHHFESRHEYNCVCIHVYGKKKFTECWHYIAHPRCFTRCWISLEEEPYFKVESHISFWATPMLTKHQLVISVFEWPIEADGQEAAALPRGPETAEEPRPPVPIRLRADNCTGPWGSHPNKLRREREGDGPDMLKSVTYEDMRAVRTTACESTRLPVEPWSRARPETGHGRSGMASRSSA</sequence>
<feature type="region of interest" description="Disordered" evidence="1">
    <location>
        <begin position="99"/>
        <end position="152"/>
    </location>
</feature>
<protein>
    <submittedName>
        <fullName evidence="2">Uncharacterized protein</fullName>
    </submittedName>
</protein>
<evidence type="ECO:0000313" key="2">
    <source>
        <dbReference type="EMBL" id="TNN63289.1"/>
    </source>
</evidence>
<name>A0A4Z2HBU3_9TELE</name>
<keyword evidence="3" id="KW-1185">Reference proteome</keyword>
<dbReference type="AlphaFoldDB" id="A0A4Z2HBU3"/>
<accession>A0A4Z2HBU3</accession>
<dbReference type="Proteomes" id="UP000314294">
    <property type="component" value="Unassembled WGS sequence"/>
</dbReference>
<proteinExistence type="predicted"/>
<comment type="caution">
    <text evidence="2">The sequence shown here is derived from an EMBL/GenBank/DDBJ whole genome shotgun (WGS) entry which is preliminary data.</text>
</comment>
<dbReference type="EMBL" id="SRLO01000277">
    <property type="protein sequence ID" value="TNN63289.1"/>
    <property type="molecule type" value="Genomic_DNA"/>
</dbReference>
<feature type="region of interest" description="Disordered" evidence="1">
    <location>
        <begin position="168"/>
        <end position="192"/>
    </location>
</feature>
<organism evidence="2 3">
    <name type="scientific">Liparis tanakae</name>
    <name type="common">Tanaka's snailfish</name>
    <dbReference type="NCBI Taxonomy" id="230148"/>
    <lineage>
        <taxon>Eukaryota</taxon>
        <taxon>Metazoa</taxon>
        <taxon>Chordata</taxon>
        <taxon>Craniata</taxon>
        <taxon>Vertebrata</taxon>
        <taxon>Euteleostomi</taxon>
        <taxon>Actinopterygii</taxon>
        <taxon>Neopterygii</taxon>
        <taxon>Teleostei</taxon>
        <taxon>Neoteleostei</taxon>
        <taxon>Acanthomorphata</taxon>
        <taxon>Eupercaria</taxon>
        <taxon>Perciformes</taxon>
        <taxon>Cottioidei</taxon>
        <taxon>Cottales</taxon>
        <taxon>Liparidae</taxon>
        <taxon>Liparis</taxon>
    </lineage>
</organism>